<dbReference type="CDD" id="cd06267">
    <property type="entry name" value="PBP1_LacI_sugar_binding-like"/>
    <property type="match status" value="1"/>
</dbReference>
<dbReference type="SUPFAM" id="SSF53822">
    <property type="entry name" value="Periplasmic binding protein-like I"/>
    <property type="match status" value="1"/>
</dbReference>
<proteinExistence type="predicted"/>
<dbReference type="Gene3D" id="1.10.260.40">
    <property type="entry name" value="lambda repressor-like DNA-binding domains"/>
    <property type="match status" value="1"/>
</dbReference>
<sequence>MTDADADAAGPATVRSVARAAGVSVATVSRVMAGTGVVSPARTERVLAAARDLGYRPDPIARSLATGTSRRVAVVVPNLSNPYFYDIIRGIGRASAADGYTMTVADSMEDAAAERALATDMLQQADALVLVAPRSDRTALEVLQRSRRPVLMLLGPRSESELPDLSVDNLGGMTALYRHLADIGHRRVVYLSGPPGAWQNLRRLEAARRAEGFGVQVTVLEAGGTIAAGHDAADAALEHGPTAIACFNDLVAFGVLHRLTERGLGVPTDISLTGFDDIDFSAYSSPALTTVRTPRERLGSEGWRTLRRMIDGESVDPAPPELAAELVVRDSTGPVPSDAVQASA</sequence>
<dbReference type="PANTHER" id="PTHR30146:SF138">
    <property type="entry name" value="TRANSCRIPTIONAL REGULATORY PROTEIN"/>
    <property type="match status" value="1"/>
</dbReference>
<gene>
    <name evidence="5" type="ORF">KCQ71_22700</name>
</gene>
<reference evidence="5 6" key="1">
    <citation type="submission" date="2021-04" db="EMBL/GenBank/DDBJ databases">
        <title>Ruania sp. nov., isolated from sandy soil of mangrove forest.</title>
        <authorList>
            <person name="Ge X."/>
            <person name="Huang R."/>
            <person name="Liu W."/>
        </authorList>
    </citation>
    <scope>NUCLEOTIDE SEQUENCE [LARGE SCALE GENOMIC DNA]</scope>
    <source>
        <strain evidence="5 6">N2-46</strain>
    </source>
</reference>
<evidence type="ECO:0000313" key="6">
    <source>
        <dbReference type="Proteomes" id="UP000826651"/>
    </source>
</evidence>
<dbReference type="SMART" id="SM00354">
    <property type="entry name" value="HTH_LACI"/>
    <property type="match status" value="1"/>
</dbReference>
<dbReference type="PANTHER" id="PTHR30146">
    <property type="entry name" value="LACI-RELATED TRANSCRIPTIONAL REPRESSOR"/>
    <property type="match status" value="1"/>
</dbReference>
<dbReference type="Gene3D" id="3.40.50.2300">
    <property type="match status" value="2"/>
</dbReference>
<dbReference type="CDD" id="cd01392">
    <property type="entry name" value="HTH_LacI"/>
    <property type="match status" value="1"/>
</dbReference>
<organism evidence="5 6">
    <name type="scientific">Occultella gossypii</name>
    <dbReference type="NCBI Taxonomy" id="2800820"/>
    <lineage>
        <taxon>Bacteria</taxon>
        <taxon>Bacillati</taxon>
        <taxon>Actinomycetota</taxon>
        <taxon>Actinomycetes</taxon>
        <taxon>Micrococcales</taxon>
        <taxon>Ruaniaceae</taxon>
        <taxon>Occultella</taxon>
    </lineage>
</organism>
<dbReference type="SUPFAM" id="SSF47413">
    <property type="entry name" value="lambda repressor-like DNA-binding domains"/>
    <property type="match status" value="1"/>
</dbReference>
<evidence type="ECO:0000313" key="5">
    <source>
        <dbReference type="EMBL" id="MBZ2198975.1"/>
    </source>
</evidence>
<evidence type="ECO:0000259" key="4">
    <source>
        <dbReference type="PROSITE" id="PS50932"/>
    </source>
</evidence>
<protein>
    <submittedName>
        <fullName evidence="5">LacI family DNA-binding transcriptional regulator</fullName>
    </submittedName>
</protein>
<keyword evidence="3" id="KW-0804">Transcription</keyword>
<evidence type="ECO:0000256" key="1">
    <source>
        <dbReference type="ARBA" id="ARBA00023015"/>
    </source>
</evidence>
<dbReference type="InterPro" id="IPR028082">
    <property type="entry name" value="Peripla_BP_I"/>
</dbReference>
<dbReference type="Pfam" id="PF00356">
    <property type="entry name" value="LacI"/>
    <property type="match status" value="1"/>
</dbReference>
<name>A0ABS7SF34_9MICO</name>
<accession>A0ABS7SF34</accession>
<dbReference type="InterPro" id="IPR010982">
    <property type="entry name" value="Lambda_DNA-bd_dom_sf"/>
</dbReference>
<keyword evidence="1" id="KW-0805">Transcription regulation</keyword>
<dbReference type="InterPro" id="IPR000843">
    <property type="entry name" value="HTH_LacI"/>
</dbReference>
<dbReference type="InterPro" id="IPR046335">
    <property type="entry name" value="LacI/GalR-like_sensor"/>
</dbReference>
<dbReference type="EMBL" id="JAGSHT010000022">
    <property type="protein sequence ID" value="MBZ2198975.1"/>
    <property type="molecule type" value="Genomic_DNA"/>
</dbReference>
<dbReference type="GO" id="GO:0003677">
    <property type="term" value="F:DNA binding"/>
    <property type="evidence" value="ECO:0007669"/>
    <property type="project" value="UniProtKB-KW"/>
</dbReference>
<evidence type="ECO:0000256" key="2">
    <source>
        <dbReference type="ARBA" id="ARBA00023125"/>
    </source>
</evidence>
<feature type="domain" description="HTH lacI-type" evidence="4">
    <location>
        <begin position="12"/>
        <end position="66"/>
    </location>
</feature>
<dbReference type="PROSITE" id="PS50932">
    <property type="entry name" value="HTH_LACI_2"/>
    <property type="match status" value="1"/>
</dbReference>
<keyword evidence="2 5" id="KW-0238">DNA-binding</keyword>
<dbReference type="RefSeq" id="WP_223410739.1">
    <property type="nucleotide sequence ID" value="NZ_JAGSHT010000022.1"/>
</dbReference>
<keyword evidence="6" id="KW-1185">Reference proteome</keyword>
<dbReference type="Proteomes" id="UP000826651">
    <property type="component" value="Unassembled WGS sequence"/>
</dbReference>
<dbReference type="Pfam" id="PF13377">
    <property type="entry name" value="Peripla_BP_3"/>
    <property type="match status" value="1"/>
</dbReference>
<evidence type="ECO:0000256" key="3">
    <source>
        <dbReference type="ARBA" id="ARBA00023163"/>
    </source>
</evidence>
<comment type="caution">
    <text evidence="5">The sequence shown here is derived from an EMBL/GenBank/DDBJ whole genome shotgun (WGS) entry which is preliminary data.</text>
</comment>